<dbReference type="InterPro" id="IPR006127">
    <property type="entry name" value="ZnuA-like"/>
</dbReference>
<keyword evidence="2 4" id="KW-0813">Transport</keyword>
<dbReference type="Pfam" id="PF01297">
    <property type="entry name" value="ZnuA"/>
    <property type="match status" value="1"/>
</dbReference>
<dbReference type="RefSeq" id="WP_086033031.1">
    <property type="nucleotide sequence ID" value="NZ_MDSU01000001.1"/>
</dbReference>
<dbReference type="OrthoDB" id="9810636at2"/>
<dbReference type="GO" id="GO:0046872">
    <property type="term" value="F:metal ion binding"/>
    <property type="evidence" value="ECO:0007669"/>
    <property type="project" value="InterPro"/>
</dbReference>
<reference evidence="5 6" key="1">
    <citation type="journal article" date="2017" name="Front. Microbiol.">
        <title>Genome Sequence of Desulfurella amilsii Strain TR1 and Comparative Genomics of Desulfurellaceae Family.</title>
        <authorList>
            <person name="Florentino A.P."/>
            <person name="Stams A.J."/>
            <person name="Sanchez-Andrea I."/>
        </authorList>
    </citation>
    <scope>NUCLEOTIDE SEQUENCE [LARGE SCALE GENOMIC DNA]</scope>
    <source>
        <strain evidence="5 6">TR1</strain>
    </source>
</reference>
<proteinExistence type="inferred from homology"/>
<dbReference type="PANTHER" id="PTHR42953">
    <property type="entry name" value="HIGH-AFFINITY ZINC UPTAKE SYSTEM PROTEIN ZNUA-RELATED"/>
    <property type="match status" value="1"/>
</dbReference>
<dbReference type="InterPro" id="IPR050492">
    <property type="entry name" value="Bact_metal-bind_prot9"/>
</dbReference>
<dbReference type="GO" id="GO:0030001">
    <property type="term" value="P:metal ion transport"/>
    <property type="evidence" value="ECO:0007669"/>
    <property type="project" value="InterPro"/>
</dbReference>
<dbReference type="InterPro" id="IPR006128">
    <property type="entry name" value="Lipoprotein_PsaA-like"/>
</dbReference>
<comment type="caution">
    <text evidence="5">The sequence shown here is derived from an EMBL/GenBank/DDBJ whole genome shotgun (WGS) entry which is preliminary data.</text>
</comment>
<name>A0A1X4XZY3_9BACT</name>
<evidence type="ECO:0000256" key="2">
    <source>
        <dbReference type="ARBA" id="ARBA00022448"/>
    </source>
</evidence>
<dbReference type="STRING" id="1562698.DESAMIL20_217"/>
<dbReference type="PRINTS" id="PR00690">
    <property type="entry name" value="ADHESNFAMILY"/>
</dbReference>
<dbReference type="InterPro" id="IPR006129">
    <property type="entry name" value="AdhesinB"/>
</dbReference>
<dbReference type="PANTHER" id="PTHR42953:SF3">
    <property type="entry name" value="HIGH-AFFINITY ZINC UPTAKE SYSTEM PROTEIN ZNUA"/>
    <property type="match status" value="1"/>
</dbReference>
<dbReference type="PRINTS" id="PR00691">
    <property type="entry name" value="ADHESINB"/>
</dbReference>
<sequence length="283" mass="32354">MRKVLLSFLFIIMFVQYTFAKPLVVTSTYILSSLVNQIAQNKVDTAFIVPENANPHFFNPTPKDIQELAKSNLFISVGYGFEFWFDKVKNNIKGKTLILSDYHKNPIGKKTLSGKIIANPHIWLDVDFVKNTAVYAIADNLCKIDTKNCSFFMNNAKNLSQEISHIQNDYKKLFKNKNICIVEVDPAFDYFLRSFGKQPCAKMLQEGSGELTLTSFKQLDNCKCKKGIVVYAFRAKQAKVIAQEKHYKDVYLSPLGNSKDNRLNSYIKLLQYNLNTIKNAVND</sequence>
<dbReference type="AlphaFoldDB" id="A0A1X4XZY3"/>
<dbReference type="GO" id="GO:0007155">
    <property type="term" value="P:cell adhesion"/>
    <property type="evidence" value="ECO:0007669"/>
    <property type="project" value="InterPro"/>
</dbReference>
<gene>
    <name evidence="5" type="ORF">DESAMIL20_217</name>
</gene>
<keyword evidence="3" id="KW-0732">Signal</keyword>
<evidence type="ECO:0000256" key="3">
    <source>
        <dbReference type="ARBA" id="ARBA00022729"/>
    </source>
</evidence>
<protein>
    <submittedName>
        <fullName evidence="5">Zinc ABC transporter, periplasmic-binding protein ZnuA</fullName>
    </submittedName>
</protein>
<organism evidence="5 6">
    <name type="scientific">Desulfurella amilsii</name>
    <dbReference type="NCBI Taxonomy" id="1562698"/>
    <lineage>
        <taxon>Bacteria</taxon>
        <taxon>Pseudomonadati</taxon>
        <taxon>Campylobacterota</taxon>
        <taxon>Desulfurellia</taxon>
        <taxon>Desulfurellales</taxon>
        <taxon>Desulfurellaceae</taxon>
        <taxon>Desulfurella</taxon>
    </lineage>
</organism>
<evidence type="ECO:0000313" key="6">
    <source>
        <dbReference type="Proteomes" id="UP000194141"/>
    </source>
</evidence>
<evidence type="ECO:0000256" key="4">
    <source>
        <dbReference type="RuleBase" id="RU003512"/>
    </source>
</evidence>
<comment type="similarity">
    <text evidence="1 4">Belongs to the bacterial solute-binding protein 9 family.</text>
</comment>
<accession>A0A1X4XZY3</accession>
<dbReference type="Proteomes" id="UP000194141">
    <property type="component" value="Unassembled WGS sequence"/>
</dbReference>
<keyword evidence="6" id="KW-1185">Reference proteome</keyword>
<dbReference type="Gene3D" id="3.40.50.1980">
    <property type="entry name" value="Nitrogenase molybdenum iron protein domain"/>
    <property type="match status" value="2"/>
</dbReference>
<evidence type="ECO:0000313" key="5">
    <source>
        <dbReference type="EMBL" id="OSS43109.1"/>
    </source>
</evidence>
<dbReference type="EMBL" id="MDSU01000001">
    <property type="protein sequence ID" value="OSS43109.1"/>
    <property type="molecule type" value="Genomic_DNA"/>
</dbReference>
<dbReference type="SUPFAM" id="SSF53807">
    <property type="entry name" value="Helical backbone' metal receptor"/>
    <property type="match status" value="1"/>
</dbReference>
<evidence type="ECO:0000256" key="1">
    <source>
        <dbReference type="ARBA" id="ARBA00011028"/>
    </source>
</evidence>